<proteinExistence type="predicted"/>
<name>A0A7X2BS92_9PSED</name>
<comment type="caution">
    <text evidence="1">The sequence shown here is derived from an EMBL/GenBank/DDBJ whole genome shotgun (WGS) entry which is preliminary data.</text>
</comment>
<reference evidence="1 2" key="1">
    <citation type="submission" date="2019-10" db="EMBL/GenBank/DDBJ databases">
        <title>Evaluation of single-gene subtyping targets for Pseudomonas.</title>
        <authorList>
            <person name="Reichler S.J."/>
            <person name="Orsi R.H."/>
            <person name="Wiedmann M."/>
            <person name="Martin N.H."/>
            <person name="Murphy S.I."/>
        </authorList>
    </citation>
    <scope>NUCLEOTIDE SEQUENCE [LARGE SCALE GENOMIC DNA]</scope>
    <source>
        <strain evidence="1 2">FSL R10-2932</strain>
    </source>
</reference>
<sequence>MAKYKVEQFSSAIKNNKNGKPNLFILCKLLNSSNNPATREYQISPDERFPDLAELNALVTGGFDQAKTTGAKVEISEYKERFYLFLTLPGVNDGQSIQVSGSQV</sequence>
<protein>
    <submittedName>
        <fullName evidence="1">Uncharacterized protein</fullName>
    </submittedName>
</protein>
<dbReference type="EMBL" id="WIWF01000007">
    <property type="protein sequence ID" value="MQT73330.1"/>
    <property type="molecule type" value="Genomic_DNA"/>
</dbReference>
<evidence type="ECO:0000313" key="1">
    <source>
        <dbReference type="EMBL" id="MQT73330.1"/>
    </source>
</evidence>
<gene>
    <name evidence="1" type="ORF">GHO37_03300</name>
</gene>
<accession>A0A7X2BS92</accession>
<evidence type="ECO:0000313" key="2">
    <source>
        <dbReference type="Proteomes" id="UP000447574"/>
    </source>
</evidence>
<organism evidence="1 2">
    <name type="scientific">Pseudomonas helleri</name>
    <dbReference type="NCBI Taxonomy" id="1608996"/>
    <lineage>
        <taxon>Bacteria</taxon>
        <taxon>Pseudomonadati</taxon>
        <taxon>Pseudomonadota</taxon>
        <taxon>Gammaproteobacteria</taxon>
        <taxon>Pseudomonadales</taxon>
        <taxon>Pseudomonadaceae</taxon>
        <taxon>Pseudomonas</taxon>
    </lineage>
</organism>
<dbReference type="RefSeq" id="WP_153437775.1">
    <property type="nucleotide sequence ID" value="NZ_WIWF01000007.1"/>
</dbReference>
<dbReference type="Proteomes" id="UP000447574">
    <property type="component" value="Unassembled WGS sequence"/>
</dbReference>
<dbReference type="AlphaFoldDB" id="A0A7X2BS92"/>